<reference evidence="2" key="1">
    <citation type="submission" date="2023-01" db="EMBL/GenBank/DDBJ databases">
        <title>Genome assembly of the deep-sea coral Lophelia pertusa.</title>
        <authorList>
            <person name="Herrera S."/>
            <person name="Cordes E."/>
        </authorList>
    </citation>
    <scope>NUCLEOTIDE SEQUENCE</scope>
    <source>
        <strain evidence="2">USNM1676648</strain>
        <tissue evidence="2">Polyp</tissue>
    </source>
</reference>
<dbReference type="AlphaFoldDB" id="A0A9W9Z4Z3"/>
<protein>
    <submittedName>
        <fullName evidence="2">Uncharacterized protein</fullName>
    </submittedName>
</protein>
<evidence type="ECO:0000313" key="2">
    <source>
        <dbReference type="EMBL" id="KAJ7375316.1"/>
    </source>
</evidence>
<evidence type="ECO:0000313" key="3">
    <source>
        <dbReference type="Proteomes" id="UP001163046"/>
    </source>
</evidence>
<dbReference type="EMBL" id="MU826826">
    <property type="protein sequence ID" value="KAJ7375316.1"/>
    <property type="molecule type" value="Genomic_DNA"/>
</dbReference>
<keyword evidence="3" id="KW-1185">Reference proteome</keyword>
<feature type="compositionally biased region" description="Basic and acidic residues" evidence="1">
    <location>
        <begin position="114"/>
        <end position="137"/>
    </location>
</feature>
<name>A0A9W9Z4Z3_9CNID</name>
<accession>A0A9W9Z4Z3</accession>
<organism evidence="2 3">
    <name type="scientific">Desmophyllum pertusum</name>
    <dbReference type="NCBI Taxonomy" id="174260"/>
    <lineage>
        <taxon>Eukaryota</taxon>
        <taxon>Metazoa</taxon>
        <taxon>Cnidaria</taxon>
        <taxon>Anthozoa</taxon>
        <taxon>Hexacorallia</taxon>
        <taxon>Scleractinia</taxon>
        <taxon>Caryophylliina</taxon>
        <taxon>Caryophylliidae</taxon>
        <taxon>Desmophyllum</taxon>
    </lineage>
</organism>
<proteinExistence type="predicted"/>
<feature type="compositionally biased region" description="Low complexity" evidence="1">
    <location>
        <begin position="72"/>
        <end position="111"/>
    </location>
</feature>
<dbReference type="Proteomes" id="UP001163046">
    <property type="component" value="Unassembled WGS sequence"/>
</dbReference>
<feature type="region of interest" description="Disordered" evidence="1">
    <location>
        <begin position="32"/>
        <end position="137"/>
    </location>
</feature>
<sequence length="137" mass="15353">MEEVLMIPQKEFETIETVVQRRIDRKCSARQSIQFPSAGVGVGGAAREEEEEEEEGNLVTGPVEQWLKRMIKGSPSTPKPQTSKPSTTSKGSTSKGKSSSAASSSKPTTSKYQQRLEELRQELTRKARRKEREKWKG</sequence>
<gene>
    <name evidence="2" type="ORF">OS493_002064</name>
</gene>
<evidence type="ECO:0000256" key="1">
    <source>
        <dbReference type="SAM" id="MobiDB-lite"/>
    </source>
</evidence>
<comment type="caution">
    <text evidence="2">The sequence shown here is derived from an EMBL/GenBank/DDBJ whole genome shotgun (WGS) entry which is preliminary data.</text>
</comment>